<dbReference type="InterPro" id="IPR045010">
    <property type="entry name" value="MDR_fam"/>
</dbReference>
<dbReference type="EMBL" id="BAABGT010000009">
    <property type="protein sequence ID" value="GAA4537143.1"/>
    <property type="molecule type" value="Genomic_DNA"/>
</dbReference>
<proteinExistence type="predicted"/>
<dbReference type="InterPro" id="IPR020843">
    <property type="entry name" value="ER"/>
</dbReference>
<dbReference type="Proteomes" id="UP001501598">
    <property type="component" value="Unassembled WGS sequence"/>
</dbReference>
<feature type="domain" description="Enoyl reductase (ER)" evidence="2">
    <location>
        <begin position="15"/>
        <end position="331"/>
    </location>
</feature>
<reference evidence="4" key="1">
    <citation type="journal article" date="2019" name="Int. J. Syst. Evol. Microbiol.">
        <title>The Global Catalogue of Microorganisms (GCM) 10K type strain sequencing project: providing services to taxonomists for standard genome sequencing and annotation.</title>
        <authorList>
            <consortium name="The Broad Institute Genomics Platform"/>
            <consortium name="The Broad Institute Genome Sequencing Center for Infectious Disease"/>
            <person name="Wu L."/>
            <person name="Ma J."/>
        </authorList>
    </citation>
    <scope>NUCLEOTIDE SEQUENCE [LARGE SCALE GENOMIC DNA]</scope>
    <source>
        <strain evidence="4">JCM 17906</strain>
    </source>
</reference>
<comment type="caution">
    <text evidence="3">The sequence shown here is derived from an EMBL/GenBank/DDBJ whole genome shotgun (WGS) entry which is preliminary data.</text>
</comment>
<accession>A0ABP8REU3</accession>
<dbReference type="Pfam" id="PF16884">
    <property type="entry name" value="ADH_N_2"/>
    <property type="match status" value="1"/>
</dbReference>
<evidence type="ECO:0000259" key="2">
    <source>
        <dbReference type="SMART" id="SM00829"/>
    </source>
</evidence>
<sequence>MGANRQIVLLRRPSGPPAESDFAARVGPRPELSAGEVLVRTLTVSVDPAMRGWLVDGPNYAQPVPVGEPMRSFGLGEVVRSRDPGFRPGELVVGMTGWQEWAVLAGTDIQRRVDPRLAPPSTALGVLGITGLTAYVGMVEIGRPGPGATALVSTAAGAVGATAGQLASIHGARVVGLTGSEQKRRICLDTFGFDAAIDYRAEPDLAAAIARECPAGVDIYFDSVGGRTLDAALENVAVGARIPVCGTISLPPDGKATGPRFERRLLVQRVRMEGFLATDHLHRLDEVAARLAAWLADGRLRHLEEIAPTLDDAPAALVRLLEGRNLGRSLVRVADPA</sequence>
<keyword evidence="4" id="KW-1185">Reference proteome</keyword>
<organism evidence="3 4">
    <name type="scientific">Pseudonocardia xishanensis</name>
    <dbReference type="NCBI Taxonomy" id="630995"/>
    <lineage>
        <taxon>Bacteria</taxon>
        <taxon>Bacillati</taxon>
        <taxon>Actinomycetota</taxon>
        <taxon>Actinomycetes</taxon>
        <taxon>Pseudonocardiales</taxon>
        <taxon>Pseudonocardiaceae</taxon>
        <taxon>Pseudonocardia</taxon>
    </lineage>
</organism>
<dbReference type="InterPro" id="IPR013149">
    <property type="entry name" value="ADH-like_C"/>
</dbReference>
<dbReference type="Pfam" id="PF00107">
    <property type="entry name" value="ADH_zinc_N"/>
    <property type="match status" value="1"/>
</dbReference>
<dbReference type="PANTHER" id="PTHR43205">
    <property type="entry name" value="PROSTAGLANDIN REDUCTASE"/>
    <property type="match status" value="1"/>
</dbReference>
<keyword evidence="1" id="KW-0560">Oxidoreductase</keyword>
<protein>
    <submittedName>
        <fullName evidence="3">NADP-dependent oxidoreductase</fullName>
    </submittedName>
</protein>
<dbReference type="SUPFAM" id="SSF50129">
    <property type="entry name" value="GroES-like"/>
    <property type="match status" value="1"/>
</dbReference>
<dbReference type="PANTHER" id="PTHR43205:SF7">
    <property type="entry name" value="PROSTAGLANDIN REDUCTASE 1"/>
    <property type="match status" value="1"/>
</dbReference>
<gene>
    <name evidence="3" type="ORF">GCM10023175_05210</name>
</gene>
<dbReference type="Gene3D" id="3.40.50.720">
    <property type="entry name" value="NAD(P)-binding Rossmann-like Domain"/>
    <property type="match status" value="1"/>
</dbReference>
<evidence type="ECO:0000313" key="4">
    <source>
        <dbReference type="Proteomes" id="UP001501598"/>
    </source>
</evidence>
<dbReference type="RefSeq" id="WP_345412262.1">
    <property type="nucleotide sequence ID" value="NZ_BAABGT010000009.1"/>
</dbReference>
<dbReference type="SUPFAM" id="SSF51735">
    <property type="entry name" value="NAD(P)-binding Rossmann-fold domains"/>
    <property type="match status" value="1"/>
</dbReference>
<dbReference type="CDD" id="cd05288">
    <property type="entry name" value="PGDH"/>
    <property type="match status" value="1"/>
</dbReference>
<evidence type="ECO:0000256" key="1">
    <source>
        <dbReference type="ARBA" id="ARBA00023002"/>
    </source>
</evidence>
<dbReference type="InterPro" id="IPR036291">
    <property type="entry name" value="NAD(P)-bd_dom_sf"/>
</dbReference>
<evidence type="ECO:0000313" key="3">
    <source>
        <dbReference type="EMBL" id="GAA4537143.1"/>
    </source>
</evidence>
<dbReference type="InterPro" id="IPR041694">
    <property type="entry name" value="ADH_N_2"/>
</dbReference>
<dbReference type="SMART" id="SM00829">
    <property type="entry name" value="PKS_ER"/>
    <property type="match status" value="1"/>
</dbReference>
<dbReference type="InterPro" id="IPR011032">
    <property type="entry name" value="GroES-like_sf"/>
</dbReference>
<name>A0ABP8REU3_9PSEU</name>
<dbReference type="Gene3D" id="3.90.180.10">
    <property type="entry name" value="Medium-chain alcohol dehydrogenases, catalytic domain"/>
    <property type="match status" value="1"/>
</dbReference>